<proteinExistence type="predicted"/>
<dbReference type="AlphaFoldDB" id="K5EE71"/>
<evidence type="ECO:0000313" key="1">
    <source>
        <dbReference type="EMBL" id="EKK04176.1"/>
    </source>
</evidence>
<protein>
    <submittedName>
        <fullName evidence="1">Uncharacterized protein</fullName>
    </submittedName>
</protein>
<dbReference type="EMBL" id="AMCW01000014">
    <property type="protein sequence ID" value="EKK04176.1"/>
    <property type="molecule type" value="Genomic_DNA"/>
</dbReference>
<gene>
    <name evidence="1" type="ORF">RBSH_00488</name>
</gene>
<organism evidence="1 2">
    <name type="scientific">Rhodopirellula baltica SH28</name>
    <dbReference type="NCBI Taxonomy" id="993517"/>
    <lineage>
        <taxon>Bacteria</taxon>
        <taxon>Pseudomonadati</taxon>
        <taxon>Planctomycetota</taxon>
        <taxon>Planctomycetia</taxon>
        <taxon>Pirellulales</taxon>
        <taxon>Pirellulaceae</taxon>
        <taxon>Rhodopirellula</taxon>
    </lineage>
</organism>
<evidence type="ECO:0000313" key="2">
    <source>
        <dbReference type="Proteomes" id="UP000007993"/>
    </source>
</evidence>
<sequence>MSGARVSLVPVAWHRLPIQVATAVGSAEVLECSRVSFLCQTCNGEIFGIDKPCLKNEIGHL</sequence>
<comment type="caution">
    <text evidence="1">The sequence shown here is derived from an EMBL/GenBank/DDBJ whole genome shotgun (WGS) entry which is preliminary data.</text>
</comment>
<name>K5EE71_RHOBT</name>
<dbReference type="Proteomes" id="UP000007993">
    <property type="component" value="Unassembled WGS sequence"/>
</dbReference>
<accession>K5EE71</accession>
<reference evidence="1 2" key="1">
    <citation type="journal article" date="2013" name="Mar. Genomics">
        <title>Expression of sulfatases in Rhodopirellula baltica and the diversity of sulfatases in the genus Rhodopirellula.</title>
        <authorList>
            <person name="Wegner C.E."/>
            <person name="Richter-Heitmann T."/>
            <person name="Klindworth A."/>
            <person name="Klockow C."/>
            <person name="Richter M."/>
            <person name="Achstetter T."/>
            <person name="Glockner F.O."/>
            <person name="Harder J."/>
        </authorList>
    </citation>
    <scope>NUCLEOTIDE SEQUENCE [LARGE SCALE GENOMIC DNA]</scope>
    <source>
        <strain evidence="1 2">SH28</strain>
    </source>
</reference>